<gene>
    <name evidence="3" type="ORF">GGQ59_002289</name>
</gene>
<dbReference type="SUPFAM" id="SSF52025">
    <property type="entry name" value="PA domain"/>
    <property type="match status" value="1"/>
</dbReference>
<dbReference type="PROSITE" id="PS51257">
    <property type="entry name" value="PROKAR_LIPOPROTEIN"/>
    <property type="match status" value="1"/>
</dbReference>
<keyword evidence="1" id="KW-0732">Signal</keyword>
<dbReference type="RefSeq" id="WP_183818670.1">
    <property type="nucleotide sequence ID" value="NZ_JACHOB010000005.1"/>
</dbReference>
<organism evidence="3 4">
    <name type="scientific">Parvularcula dongshanensis</name>
    <dbReference type="NCBI Taxonomy" id="1173995"/>
    <lineage>
        <taxon>Bacteria</taxon>
        <taxon>Pseudomonadati</taxon>
        <taxon>Pseudomonadota</taxon>
        <taxon>Alphaproteobacteria</taxon>
        <taxon>Parvularculales</taxon>
        <taxon>Parvularculaceae</taxon>
        <taxon>Parvularcula</taxon>
    </lineage>
</organism>
<name>A0A840I6J2_9PROT</name>
<dbReference type="InterPro" id="IPR046450">
    <property type="entry name" value="PA_dom_sf"/>
</dbReference>
<keyword evidence="3" id="KW-0121">Carboxypeptidase</keyword>
<dbReference type="GO" id="GO:0008235">
    <property type="term" value="F:metalloexopeptidase activity"/>
    <property type="evidence" value="ECO:0007669"/>
    <property type="project" value="InterPro"/>
</dbReference>
<dbReference type="InterPro" id="IPR007484">
    <property type="entry name" value="Peptidase_M28"/>
</dbReference>
<dbReference type="InterPro" id="IPR045175">
    <property type="entry name" value="M28_fam"/>
</dbReference>
<dbReference type="AlphaFoldDB" id="A0A840I6J2"/>
<feature type="domain" description="Peptidase M28" evidence="2">
    <location>
        <begin position="294"/>
        <end position="507"/>
    </location>
</feature>
<comment type="caution">
    <text evidence="3">The sequence shown here is derived from an EMBL/GenBank/DDBJ whole genome shotgun (WGS) entry which is preliminary data.</text>
</comment>
<dbReference type="SUPFAM" id="SSF53187">
    <property type="entry name" value="Zn-dependent exopeptidases"/>
    <property type="match status" value="1"/>
</dbReference>
<accession>A0A840I6J2</accession>
<dbReference type="Gene3D" id="3.50.30.30">
    <property type="match status" value="1"/>
</dbReference>
<dbReference type="Gene3D" id="3.40.630.10">
    <property type="entry name" value="Zn peptidases"/>
    <property type="match status" value="2"/>
</dbReference>
<proteinExistence type="predicted"/>
<dbReference type="PANTHER" id="PTHR12147">
    <property type="entry name" value="METALLOPEPTIDASE M28 FAMILY MEMBER"/>
    <property type="match status" value="1"/>
</dbReference>
<keyword evidence="3" id="KW-0645">Protease</keyword>
<evidence type="ECO:0000259" key="2">
    <source>
        <dbReference type="Pfam" id="PF04389"/>
    </source>
</evidence>
<evidence type="ECO:0000256" key="1">
    <source>
        <dbReference type="SAM" id="SignalP"/>
    </source>
</evidence>
<dbReference type="Pfam" id="PF04389">
    <property type="entry name" value="Peptidase_M28"/>
    <property type="match status" value="1"/>
</dbReference>
<sequence>MKLLPRTASVLALLTAAACATTGGNDAERRFKADLTTLASDAYEGREAGTRGYDLAVDYVVAQFRQMGVEPAGEDGYLQDVPLRRAYRGAPGTALATFEGPDEDLTLTDREDFLLDAPSLSDPGAEDAIATAEGGVVFAGYGIDAPSLGIDSYAGIDAAGKVVLLLQGAPDGLPSEEAAHFQSTTTKIAAAAARGASAVLVLGSAAEETPEMRARMARYADMPANTFAGRDAGHEDVVTGHLSGSAAMRLFEAAGEDLDAAATPDEAGRIAAIDLGGTMTLRAEGRFENYTAPNVVGMIEGSDPELKGEYVVLSAHLDHVGIDDGEHAKGADVIHNGAMDNASGIATMLEAARRFTTDEERPRRSVLFVAVTAEEKGLLGSEYFASNPTVPQGAMVADVNLDMPILMHDFTDVIAFGAQHSTLQDIVAEAAEGMDVTLAPDPVPEMVLFVRSDHYSFVKEGVPSVFLFLGFSNGGEQSFRNFMSTHYHQVSDSPRLPIRYDVGARFAELNYRIAKAIANADERPEWNRGDFFGDLYAGDEAAVGAD</sequence>
<feature type="chain" id="PRO_5032495007" evidence="1">
    <location>
        <begin position="21"/>
        <end position="546"/>
    </location>
</feature>
<protein>
    <submittedName>
        <fullName evidence="3">Zn-dependent M28 family amino/carboxypeptidase</fullName>
    </submittedName>
</protein>
<evidence type="ECO:0000313" key="4">
    <source>
        <dbReference type="Proteomes" id="UP000563524"/>
    </source>
</evidence>
<dbReference type="GO" id="GO:0004180">
    <property type="term" value="F:carboxypeptidase activity"/>
    <property type="evidence" value="ECO:0007669"/>
    <property type="project" value="UniProtKB-KW"/>
</dbReference>
<feature type="signal peptide" evidence="1">
    <location>
        <begin position="1"/>
        <end position="20"/>
    </location>
</feature>
<dbReference type="PANTHER" id="PTHR12147:SF26">
    <property type="entry name" value="PEPTIDASE M28 DOMAIN-CONTAINING PROTEIN"/>
    <property type="match status" value="1"/>
</dbReference>
<dbReference type="EMBL" id="JACHOB010000005">
    <property type="protein sequence ID" value="MBB4659748.1"/>
    <property type="molecule type" value="Genomic_DNA"/>
</dbReference>
<reference evidence="3 4" key="1">
    <citation type="submission" date="2020-08" db="EMBL/GenBank/DDBJ databases">
        <title>Genomic Encyclopedia of Type Strains, Phase IV (KMG-IV): sequencing the most valuable type-strain genomes for metagenomic binning, comparative biology and taxonomic classification.</title>
        <authorList>
            <person name="Goeker M."/>
        </authorList>
    </citation>
    <scope>NUCLEOTIDE SEQUENCE [LARGE SCALE GENOMIC DNA]</scope>
    <source>
        <strain evidence="3 4">DSM 102850</strain>
    </source>
</reference>
<dbReference type="Proteomes" id="UP000563524">
    <property type="component" value="Unassembled WGS sequence"/>
</dbReference>
<keyword evidence="3" id="KW-0378">Hydrolase</keyword>
<dbReference type="GO" id="GO:0006508">
    <property type="term" value="P:proteolysis"/>
    <property type="evidence" value="ECO:0007669"/>
    <property type="project" value="InterPro"/>
</dbReference>
<keyword evidence="4" id="KW-1185">Reference proteome</keyword>
<evidence type="ECO:0000313" key="3">
    <source>
        <dbReference type="EMBL" id="MBB4659748.1"/>
    </source>
</evidence>